<evidence type="ECO:0000313" key="2">
    <source>
        <dbReference type="Proteomes" id="UP000030645"/>
    </source>
</evidence>
<dbReference type="EMBL" id="KE619437">
    <property type="protein sequence ID" value="EXC35942.1"/>
    <property type="molecule type" value="Genomic_DNA"/>
</dbReference>
<keyword evidence="2" id="KW-1185">Reference proteome</keyword>
<dbReference type="AlphaFoldDB" id="W9SDP2"/>
<reference evidence="2" key="1">
    <citation type="submission" date="2013-01" db="EMBL/GenBank/DDBJ databases">
        <title>Draft Genome Sequence of a Mulberry Tree, Morus notabilis C.K. Schneid.</title>
        <authorList>
            <person name="He N."/>
            <person name="Zhao S."/>
        </authorList>
    </citation>
    <scope>NUCLEOTIDE SEQUENCE</scope>
</reference>
<name>W9SDP2_9ROSA</name>
<organism evidence="1 2">
    <name type="scientific">Morus notabilis</name>
    <dbReference type="NCBI Taxonomy" id="981085"/>
    <lineage>
        <taxon>Eukaryota</taxon>
        <taxon>Viridiplantae</taxon>
        <taxon>Streptophyta</taxon>
        <taxon>Embryophyta</taxon>
        <taxon>Tracheophyta</taxon>
        <taxon>Spermatophyta</taxon>
        <taxon>Magnoliopsida</taxon>
        <taxon>eudicotyledons</taxon>
        <taxon>Gunneridae</taxon>
        <taxon>Pentapetalae</taxon>
        <taxon>rosids</taxon>
        <taxon>fabids</taxon>
        <taxon>Rosales</taxon>
        <taxon>Moraceae</taxon>
        <taxon>Moreae</taxon>
        <taxon>Morus</taxon>
    </lineage>
</organism>
<sequence>MIEQGRLGSIVSKFGATGFVKILFGLRLIVTAIRRVACCGIRVAMSQLSHLPRIACSFLRCATLSVFFSVCWSWPTLH</sequence>
<accession>W9SDP2</accession>
<dbReference type="Proteomes" id="UP000030645">
    <property type="component" value="Unassembled WGS sequence"/>
</dbReference>
<gene>
    <name evidence="1" type="ORF">L484_000863</name>
</gene>
<evidence type="ECO:0000313" key="1">
    <source>
        <dbReference type="EMBL" id="EXC35942.1"/>
    </source>
</evidence>
<proteinExistence type="predicted"/>
<protein>
    <submittedName>
        <fullName evidence="1">Uncharacterized protein</fullName>
    </submittedName>
</protein>